<organism evidence="3 4">
    <name type="scientific">Streptomyces microflavus</name>
    <name type="common">Streptomyces lipmanii</name>
    <dbReference type="NCBI Taxonomy" id="1919"/>
    <lineage>
        <taxon>Bacteria</taxon>
        <taxon>Bacillati</taxon>
        <taxon>Actinomycetota</taxon>
        <taxon>Actinomycetes</taxon>
        <taxon>Kitasatosporales</taxon>
        <taxon>Streptomycetaceae</taxon>
        <taxon>Streptomyces</taxon>
    </lineage>
</organism>
<dbReference type="PROSITE" id="PS00455">
    <property type="entry name" value="AMP_BINDING"/>
    <property type="match status" value="1"/>
</dbReference>
<feature type="domain" description="AMP-binding enzyme C-terminal" evidence="2">
    <location>
        <begin position="488"/>
        <end position="566"/>
    </location>
</feature>
<dbReference type="Pfam" id="PF13193">
    <property type="entry name" value="AMP-binding_C"/>
    <property type="match status" value="1"/>
</dbReference>
<dbReference type="InterPro" id="IPR045851">
    <property type="entry name" value="AMP-bd_C_sf"/>
</dbReference>
<comment type="caution">
    <text evidence="3">The sequence shown here is derived from an EMBL/GenBank/DDBJ whole genome shotgun (WGS) entry which is preliminary data.</text>
</comment>
<gene>
    <name evidence="3" type="ORF">G3I39_04140</name>
</gene>
<dbReference type="InterPro" id="IPR050237">
    <property type="entry name" value="ATP-dep_AMP-bd_enzyme"/>
</dbReference>
<dbReference type="PANTHER" id="PTHR43767">
    <property type="entry name" value="LONG-CHAIN-FATTY-ACID--COA LIGASE"/>
    <property type="match status" value="1"/>
</dbReference>
<dbReference type="Proteomes" id="UP000471648">
    <property type="component" value="Unassembled WGS sequence"/>
</dbReference>
<dbReference type="InterPro" id="IPR042099">
    <property type="entry name" value="ANL_N_sf"/>
</dbReference>
<evidence type="ECO:0000259" key="2">
    <source>
        <dbReference type="Pfam" id="PF13193"/>
    </source>
</evidence>
<accession>A0A6N9V3Q6</accession>
<dbReference type="EMBL" id="JAAGME010000193">
    <property type="protein sequence ID" value="NEB66255.1"/>
    <property type="molecule type" value="Genomic_DNA"/>
</dbReference>
<dbReference type="Gene3D" id="3.30.300.30">
    <property type="match status" value="1"/>
</dbReference>
<dbReference type="InterPro" id="IPR020845">
    <property type="entry name" value="AMP-binding_CS"/>
</dbReference>
<protein>
    <submittedName>
        <fullName evidence="3">Acyl-CoA synthetase</fullName>
    </submittedName>
</protein>
<dbReference type="Pfam" id="PF00501">
    <property type="entry name" value="AMP-binding"/>
    <property type="match status" value="1"/>
</dbReference>
<reference evidence="3 4" key="1">
    <citation type="submission" date="2020-01" db="EMBL/GenBank/DDBJ databases">
        <title>Insect and environment-associated Actinomycetes.</title>
        <authorList>
            <person name="Currrie C."/>
            <person name="Chevrette M."/>
            <person name="Carlson C."/>
            <person name="Stubbendieck R."/>
            <person name="Wendt-Pienkowski E."/>
        </authorList>
    </citation>
    <scope>NUCLEOTIDE SEQUENCE [LARGE SCALE GENOMIC DNA]</scope>
    <source>
        <strain evidence="3 4">SID14438</strain>
    </source>
</reference>
<dbReference type="InterPro" id="IPR025110">
    <property type="entry name" value="AMP-bd_C"/>
</dbReference>
<dbReference type="RefSeq" id="WP_164356283.1">
    <property type="nucleotide sequence ID" value="NZ_JAAGME010000193.1"/>
</dbReference>
<name>A0A6N9V3Q6_STRMI</name>
<dbReference type="NCBIfam" id="NF005714">
    <property type="entry name" value="PRK07529.1"/>
    <property type="match status" value="1"/>
</dbReference>
<dbReference type="AlphaFoldDB" id="A0A6N9V3Q6"/>
<dbReference type="PANTHER" id="PTHR43767:SF1">
    <property type="entry name" value="NONRIBOSOMAL PEPTIDE SYNTHASE PES1 (EUROFUNG)-RELATED"/>
    <property type="match status" value="1"/>
</dbReference>
<dbReference type="Gene3D" id="3.40.50.12780">
    <property type="entry name" value="N-terminal domain of ligase-like"/>
    <property type="match status" value="1"/>
</dbReference>
<dbReference type="GO" id="GO:0016878">
    <property type="term" value="F:acid-thiol ligase activity"/>
    <property type="evidence" value="ECO:0007669"/>
    <property type="project" value="UniProtKB-ARBA"/>
</dbReference>
<evidence type="ECO:0000313" key="3">
    <source>
        <dbReference type="EMBL" id="NEB66255.1"/>
    </source>
</evidence>
<proteinExistence type="predicted"/>
<dbReference type="SUPFAM" id="SSF56801">
    <property type="entry name" value="Acetyl-CoA synthetase-like"/>
    <property type="match status" value="1"/>
</dbReference>
<evidence type="ECO:0000259" key="1">
    <source>
        <dbReference type="Pfam" id="PF00501"/>
    </source>
</evidence>
<evidence type="ECO:0000313" key="4">
    <source>
        <dbReference type="Proteomes" id="UP000471648"/>
    </source>
</evidence>
<sequence length="638" mass="67146">MTTPPSPLLWPDYSSPSSLAEIEQVALSDRNLPASTYAVLERAAELWPDRPAMTFLPGADAWDAGATRTYAELRAEVDRIAALLRSHAVSRGVTVALLSPNTALLPSALLAAQATGIAAPVNPHLPAEHIIRLLETARARVLVAAGPELDPEVWSTARAVAAELHVTALYALRPTGSEGPGPELEPLAGTVVGHLHTAAAGHPQETAPQPPTPSDLAALFHTGGTTGAPKLAAHTHTNQVVNAWNVAADSLLGDDSTLLAGLPLFHVNALIVTLLAPMLRGRHVVWAGPLGYREPALYTHIWKIIERYRISAMSAVPTVYSVLAHVPVDADISSMRFAAVGASALPDTVRTAFTANTGVELCEGYGLTEATCATARSFTGHDHRPGSVGQRLPYQQVRTALLDTHGNWLSVPDGAPGVLLVKGPTVFAGYVTGHILTGPVLETKSAIRDGWLNTGDLARVDKDGFIHLLGRAKDLIIRGGHNIDPAAIEDALLRHPHVTGASAVGRPDPHAGEIPIAYVTLAADAPGAGTGTDALIAHARALLHDRAAVPKDVIVLDSLPVTAVGKPTKVPLRMRTLQQTVLDELAAIGLPGPSDSVRCSLDGPRLTVTVRRPAETAAADRLAAALGRYTFDWTFTER</sequence>
<feature type="domain" description="AMP-dependent synthetase/ligase" evidence="1">
    <location>
        <begin position="40"/>
        <end position="430"/>
    </location>
</feature>
<dbReference type="InterPro" id="IPR000873">
    <property type="entry name" value="AMP-dep_synth/lig_dom"/>
</dbReference>